<gene>
    <name evidence="1" type="ORF">IAA64_10785</name>
</gene>
<protein>
    <submittedName>
        <fullName evidence="1">Uncharacterized protein</fullName>
    </submittedName>
</protein>
<dbReference type="Proteomes" id="UP000886884">
    <property type="component" value="Unassembled WGS sequence"/>
</dbReference>
<evidence type="ECO:0000313" key="1">
    <source>
        <dbReference type="EMBL" id="HIV28450.1"/>
    </source>
</evidence>
<name>A0A9D1TDC0_9FIRM</name>
<reference evidence="1" key="1">
    <citation type="submission" date="2020-10" db="EMBL/GenBank/DDBJ databases">
        <authorList>
            <person name="Gilroy R."/>
        </authorList>
    </citation>
    <scope>NUCLEOTIDE SEQUENCE</scope>
    <source>
        <strain evidence="1">CHK183-6373</strain>
    </source>
</reference>
<dbReference type="AlphaFoldDB" id="A0A9D1TDC0"/>
<sequence>MAFFVAYGTPQEEIGLPTTLTALLADGTQKLVNVSWTCVNDGLGGTEYNPTPENSQQVVYTFVAKLAEEAICADGLALPTAEVHFLPSIMPLSGKVNRRSSCTGGKIALSPDTFYTGTDFTMTVTPKDGYVLAAGFIGDGYLQYIMDEELAQKSNFVYAGNNQFTGTIPTDFTGSYLGLAAICVIPPALHLDGIALEASAPTTEGGTDGVSRSVDLSAYVQEETLKDTVAAAVPLQYEIVQVTEVSAEGAETPLAEHNFVSLSGSTLTLAPSYSDAQEEARELRIYLRASRGMAQGEQVALVAPLAPPPLRGFDGLTSRCFAHSARASCAPFAKGEPFG</sequence>
<accession>A0A9D1TDC0</accession>
<proteinExistence type="predicted"/>
<reference evidence="1" key="2">
    <citation type="journal article" date="2021" name="PeerJ">
        <title>Extensive microbial diversity within the chicken gut microbiome revealed by metagenomics and culture.</title>
        <authorList>
            <person name="Gilroy R."/>
            <person name="Ravi A."/>
            <person name="Getino M."/>
            <person name="Pursley I."/>
            <person name="Horton D.L."/>
            <person name="Alikhan N.F."/>
            <person name="Baker D."/>
            <person name="Gharbi K."/>
            <person name="Hall N."/>
            <person name="Watson M."/>
            <person name="Adriaenssens E.M."/>
            <person name="Foster-Nyarko E."/>
            <person name="Jarju S."/>
            <person name="Secka A."/>
            <person name="Antonio M."/>
            <person name="Oren A."/>
            <person name="Chaudhuri R.R."/>
            <person name="La Ragione R."/>
            <person name="Hildebrand F."/>
            <person name="Pallen M.J."/>
        </authorList>
    </citation>
    <scope>NUCLEOTIDE SEQUENCE</scope>
    <source>
        <strain evidence="1">CHK183-6373</strain>
    </source>
</reference>
<organism evidence="1 2">
    <name type="scientific">Candidatus Ornithocaccomicrobium faecavium</name>
    <dbReference type="NCBI Taxonomy" id="2840890"/>
    <lineage>
        <taxon>Bacteria</taxon>
        <taxon>Bacillati</taxon>
        <taxon>Bacillota</taxon>
        <taxon>Clostridia</taxon>
        <taxon>Candidatus Ornithocaccomicrobium</taxon>
    </lineage>
</organism>
<comment type="caution">
    <text evidence="1">The sequence shown here is derived from an EMBL/GenBank/DDBJ whole genome shotgun (WGS) entry which is preliminary data.</text>
</comment>
<evidence type="ECO:0000313" key="2">
    <source>
        <dbReference type="Proteomes" id="UP000886884"/>
    </source>
</evidence>
<dbReference type="EMBL" id="DVOT01000195">
    <property type="protein sequence ID" value="HIV28450.1"/>
    <property type="molecule type" value="Genomic_DNA"/>
</dbReference>